<proteinExistence type="predicted"/>
<dbReference type="InterPro" id="IPR011047">
    <property type="entry name" value="Quinoprotein_ADH-like_sf"/>
</dbReference>
<dbReference type="AlphaFoldDB" id="A6GKD6"/>
<dbReference type="PANTHER" id="PTHR19879:SF9">
    <property type="entry name" value="TRANSCRIPTION INITIATION FACTOR TFIID SUBUNIT 5"/>
    <property type="match status" value="1"/>
</dbReference>
<dbReference type="PROSITE" id="PS50082">
    <property type="entry name" value="WD_REPEATS_2"/>
    <property type="match status" value="7"/>
</dbReference>
<feature type="repeat" description="WD" evidence="3">
    <location>
        <begin position="677"/>
        <end position="718"/>
    </location>
</feature>
<dbReference type="EMBL" id="ABCS01000191">
    <property type="protein sequence ID" value="EDM73674.1"/>
    <property type="molecule type" value="Genomic_DNA"/>
</dbReference>
<keyword evidence="6" id="KW-1185">Reference proteome</keyword>
<feature type="repeat" description="WD" evidence="3">
    <location>
        <begin position="160"/>
        <end position="194"/>
    </location>
</feature>
<evidence type="ECO:0000256" key="1">
    <source>
        <dbReference type="ARBA" id="ARBA00022574"/>
    </source>
</evidence>
<protein>
    <submittedName>
        <fullName evidence="5">WD40-repeat containing protein</fullName>
    </submittedName>
</protein>
<dbReference type="CDD" id="cd00200">
    <property type="entry name" value="WD40"/>
    <property type="match status" value="1"/>
</dbReference>
<dbReference type="PROSITE" id="PS50294">
    <property type="entry name" value="WD_REPEATS_REGION"/>
    <property type="match status" value="4"/>
</dbReference>
<dbReference type="STRING" id="391625.PPSIR1_02728"/>
<feature type="repeat" description="WD" evidence="3">
    <location>
        <begin position="101"/>
        <end position="134"/>
    </location>
</feature>
<feature type="region of interest" description="Disordered" evidence="4">
    <location>
        <begin position="505"/>
        <end position="524"/>
    </location>
</feature>
<evidence type="ECO:0000256" key="4">
    <source>
        <dbReference type="SAM" id="MobiDB-lite"/>
    </source>
</evidence>
<comment type="caution">
    <text evidence="5">The sequence shown here is derived from an EMBL/GenBank/DDBJ whole genome shotgun (WGS) entry which is preliminary data.</text>
</comment>
<dbReference type="Proteomes" id="UP000005801">
    <property type="component" value="Unassembled WGS sequence"/>
</dbReference>
<dbReference type="InterPro" id="IPR001680">
    <property type="entry name" value="WD40_rpt"/>
</dbReference>
<dbReference type="SUPFAM" id="SSF50978">
    <property type="entry name" value="WD40 repeat-like"/>
    <property type="match status" value="1"/>
</dbReference>
<feature type="region of interest" description="Disordered" evidence="4">
    <location>
        <begin position="405"/>
        <end position="430"/>
    </location>
</feature>
<dbReference type="SUPFAM" id="SSF63829">
    <property type="entry name" value="Calcium-dependent phosphotriesterase"/>
    <property type="match status" value="1"/>
</dbReference>
<reference evidence="5 6" key="1">
    <citation type="submission" date="2007-06" db="EMBL/GenBank/DDBJ databases">
        <authorList>
            <person name="Shimkets L."/>
            <person name="Ferriera S."/>
            <person name="Johnson J."/>
            <person name="Kravitz S."/>
            <person name="Beeson K."/>
            <person name="Sutton G."/>
            <person name="Rogers Y.-H."/>
            <person name="Friedman R."/>
            <person name="Frazier M."/>
            <person name="Venter J.C."/>
        </authorList>
    </citation>
    <scope>NUCLEOTIDE SEQUENCE [LARGE SCALE GENOMIC DNA]</scope>
    <source>
        <strain evidence="5 6">SIR-1</strain>
    </source>
</reference>
<keyword evidence="2" id="KW-0677">Repeat</keyword>
<feature type="repeat" description="WD" evidence="3">
    <location>
        <begin position="48"/>
        <end position="79"/>
    </location>
</feature>
<dbReference type="InterPro" id="IPR019775">
    <property type="entry name" value="WD40_repeat_CS"/>
</dbReference>
<feature type="non-terminal residue" evidence="5">
    <location>
        <position position="1"/>
    </location>
</feature>
<evidence type="ECO:0000313" key="5">
    <source>
        <dbReference type="EMBL" id="EDM73674.1"/>
    </source>
</evidence>
<dbReference type="InterPro" id="IPR036322">
    <property type="entry name" value="WD40_repeat_dom_sf"/>
</dbReference>
<feature type="compositionally biased region" description="Pro residues" evidence="4">
    <location>
        <begin position="235"/>
        <end position="256"/>
    </location>
</feature>
<name>A6GKD6_9BACT</name>
<dbReference type="eggNOG" id="COG2319">
    <property type="taxonomic scope" value="Bacteria"/>
</dbReference>
<dbReference type="InterPro" id="IPR020472">
    <property type="entry name" value="WD40_PAC1"/>
</dbReference>
<dbReference type="PROSITE" id="PS00678">
    <property type="entry name" value="WD_REPEATS_1"/>
    <property type="match status" value="3"/>
</dbReference>
<feature type="repeat" description="WD" evidence="3">
    <location>
        <begin position="720"/>
        <end position="761"/>
    </location>
</feature>
<dbReference type="SUPFAM" id="SSF50998">
    <property type="entry name" value="Quinoprotein alcohol dehydrogenase-like"/>
    <property type="match status" value="1"/>
</dbReference>
<keyword evidence="1 3" id="KW-0853">WD repeat</keyword>
<evidence type="ECO:0000256" key="2">
    <source>
        <dbReference type="ARBA" id="ARBA00022737"/>
    </source>
</evidence>
<dbReference type="Pfam" id="PF00400">
    <property type="entry name" value="WD40"/>
    <property type="match status" value="10"/>
</dbReference>
<feature type="repeat" description="WD" evidence="3">
    <location>
        <begin position="366"/>
        <end position="397"/>
    </location>
</feature>
<dbReference type="Gene3D" id="2.130.10.10">
    <property type="entry name" value="YVTN repeat-like/Quinoprotein amine dehydrogenase"/>
    <property type="match status" value="5"/>
</dbReference>
<feature type="repeat" description="WD" evidence="3">
    <location>
        <begin position="3"/>
        <end position="44"/>
    </location>
</feature>
<dbReference type="RefSeq" id="WP_006977172.1">
    <property type="nucleotide sequence ID" value="NZ_ABCS01000191.1"/>
</dbReference>
<dbReference type="InterPro" id="IPR015943">
    <property type="entry name" value="WD40/YVTN_repeat-like_dom_sf"/>
</dbReference>
<gene>
    <name evidence="5" type="ORF">PPSIR1_02728</name>
</gene>
<dbReference type="PANTHER" id="PTHR19879">
    <property type="entry name" value="TRANSCRIPTION INITIATION FACTOR TFIID"/>
    <property type="match status" value="1"/>
</dbReference>
<feature type="region of interest" description="Disordered" evidence="4">
    <location>
        <begin position="233"/>
        <end position="267"/>
    </location>
</feature>
<dbReference type="PRINTS" id="PR00320">
    <property type="entry name" value="GPROTEINBRPT"/>
</dbReference>
<organism evidence="5 6">
    <name type="scientific">Plesiocystis pacifica SIR-1</name>
    <dbReference type="NCBI Taxonomy" id="391625"/>
    <lineage>
        <taxon>Bacteria</taxon>
        <taxon>Pseudomonadati</taxon>
        <taxon>Myxococcota</taxon>
        <taxon>Polyangia</taxon>
        <taxon>Nannocystales</taxon>
        <taxon>Nannocystaceae</taxon>
        <taxon>Plesiocystis</taxon>
    </lineage>
</organism>
<sequence length="849" mass="90948">SVLQGHGDRVVALEWHPSGRWLASAGFDGRALLWALDEDGRSLAPPLELPHADKVYTAVFSPDGRWVLTASRDHSVRLWPVPDAVPSGAEDEPAALRSIELRGNEDLVWTAVFSPDGRRVASAGRDGKARVWDLPEDLEAHLEGDALEPSSTASMGHNIVWEVDFSPDGTRLVAANEDGTAVLWRVDDPRELVVLLGAERRGRIAAARFSPDGRFVYTGGVQGSLRIYPALLEPLPEPEPEPPAPLPDLDAPPPEPSEPESADPDAPMLRELMPERTIPLRSSTINRLRFSADGRSLAVATRLGAAMLFEIGEDGLPVRGSRRTFPSDAGEMWTVDLSPDGRWLATGSRGTQGLVWPLDGGPPVVLVGHGNDVFRTRFSPAGTLLATASNDGSVRIWPTQWGGLSRRLVPTPSGSRGRSEDPKPPSTFAQDHSRGLLLAGYNDGRAYLFPVAADAPARPLVAFEGGPQGVFEVALHESGWLATALADGTIEVHATDALLARAGAETPPGSGGELEPLRRPKPLARLPTPAADVRALRFDPTGRWLFASHYGGTGQLSVWDLAALFPDGPATTPEAVGAPAPRNFDDFEHADPRFSGVADLAFEGEGRFVAAGGQQGGLVLWSLPGFEERARLDLHSSRILAVAASANGRRVATAGTDAIARVLELDASGRVVGEPRTLEHGGPVYDIALDEAGARAVTACSDSKVYLWDLERDPVALTLLPGSVGEFHEVRFAFDERRVVGVSQDGTVRVWNLDAGPIEDAVALGTNDRLSTLAVFEDGQIIVAGGAQRELWQWRLPSLEVSDLSARLRASTTMCLSAEQRMLLVGEPSDIAHARAADCSRTHRARDSR</sequence>
<accession>A6GKD6</accession>
<evidence type="ECO:0000256" key="3">
    <source>
        <dbReference type="PROSITE-ProRule" id="PRU00221"/>
    </source>
</evidence>
<evidence type="ECO:0000313" key="6">
    <source>
        <dbReference type="Proteomes" id="UP000005801"/>
    </source>
</evidence>
<dbReference type="SMART" id="SM00320">
    <property type="entry name" value="WD40"/>
    <property type="match status" value="15"/>
</dbReference>